<dbReference type="SUPFAM" id="SSF46689">
    <property type="entry name" value="Homeodomain-like"/>
    <property type="match status" value="1"/>
</dbReference>
<evidence type="ECO:0000256" key="3">
    <source>
        <dbReference type="ARBA" id="ARBA00023163"/>
    </source>
</evidence>
<keyword evidence="2 4" id="KW-0238">DNA-binding</keyword>
<evidence type="ECO:0000256" key="4">
    <source>
        <dbReference type="PROSITE-ProRule" id="PRU00335"/>
    </source>
</evidence>
<dbReference type="EMBL" id="BAAAND010000007">
    <property type="protein sequence ID" value="GAA1593249.1"/>
    <property type="molecule type" value="Genomic_DNA"/>
</dbReference>
<keyword evidence="3" id="KW-0804">Transcription</keyword>
<dbReference type="InterPro" id="IPR036271">
    <property type="entry name" value="Tet_transcr_reg_TetR-rel_C_sf"/>
</dbReference>
<feature type="domain" description="HTH tetR-type" evidence="5">
    <location>
        <begin position="16"/>
        <end position="75"/>
    </location>
</feature>
<keyword evidence="7" id="KW-1185">Reference proteome</keyword>
<dbReference type="InterPro" id="IPR009057">
    <property type="entry name" value="Homeodomain-like_sf"/>
</dbReference>
<sequence>MDSNSAGTLEGMSTSATPRERLLDAAGELFYRDGVNIGVDALCKAAGVSKKSMYQLFRSKDELIAESLASRGPGYQTLLRPGAEDDRSPRERILTVFERQDAMVAEGNYLGCPYVSTAVELKNPEHPGSVVARYFKQQLTDFFHRELAQAGAEDPATLAIQLTMIFDGASARAVVRAQPLGGIGAATAAALLDAAGVRAPELALH</sequence>
<dbReference type="PRINTS" id="PR00455">
    <property type="entry name" value="HTHTETR"/>
</dbReference>
<reference evidence="6 7" key="1">
    <citation type="journal article" date="2019" name="Int. J. Syst. Evol. Microbiol.">
        <title>The Global Catalogue of Microorganisms (GCM) 10K type strain sequencing project: providing services to taxonomists for standard genome sequencing and annotation.</title>
        <authorList>
            <consortium name="The Broad Institute Genomics Platform"/>
            <consortium name="The Broad Institute Genome Sequencing Center for Infectious Disease"/>
            <person name="Wu L."/>
            <person name="Ma J."/>
        </authorList>
    </citation>
    <scope>NUCLEOTIDE SEQUENCE [LARGE SCALE GENOMIC DNA]</scope>
    <source>
        <strain evidence="6 7">JCM 14304</strain>
    </source>
</reference>
<dbReference type="PANTHER" id="PTHR47506">
    <property type="entry name" value="TRANSCRIPTIONAL REGULATORY PROTEIN"/>
    <property type="match status" value="1"/>
</dbReference>
<evidence type="ECO:0000256" key="2">
    <source>
        <dbReference type="ARBA" id="ARBA00023125"/>
    </source>
</evidence>
<dbReference type="PANTHER" id="PTHR47506:SF1">
    <property type="entry name" value="HTH-TYPE TRANSCRIPTIONAL REGULATOR YJDC"/>
    <property type="match status" value="1"/>
</dbReference>
<name>A0ABN2E1X7_9ACTN</name>
<keyword evidence="1" id="KW-0805">Transcription regulation</keyword>
<gene>
    <name evidence="6" type="ORF">GCM10009742_45000</name>
</gene>
<organism evidence="6 7">
    <name type="scientific">Kribbella karoonensis</name>
    <dbReference type="NCBI Taxonomy" id="324851"/>
    <lineage>
        <taxon>Bacteria</taxon>
        <taxon>Bacillati</taxon>
        <taxon>Actinomycetota</taxon>
        <taxon>Actinomycetes</taxon>
        <taxon>Propionibacteriales</taxon>
        <taxon>Kribbellaceae</taxon>
        <taxon>Kribbella</taxon>
    </lineage>
</organism>
<dbReference type="SUPFAM" id="SSF48498">
    <property type="entry name" value="Tetracyclin repressor-like, C-terminal domain"/>
    <property type="match status" value="1"/>
</dbReference>
<dbReference type="InterPro" id="IPR001647">
    <property type="entry name" value="HTH_TetR"/>
</dbReference>
<evidence type="ECO:0000259" key="5">
    <source>
        <dbReference type="PROSITE" id="PS50977"/>
    </source>
</evidence>
<protein>
    <submittedName>
        <fullName evidence="6">TetR/AcrR family transcriptional regulator</fullName>
    </submittedName>
</protein>
<dbReference type="Pfam" id="PF00440">
    <property type="entry name" value="TetR_N"/>
    <property type="match status" value="1"/>
</dbReference>
<feature type="DNA-binding region" description="H-T-H motif" evidence="4">
    <location>
        <begin position="38"/>
        <end position="57"/>
    </location>
</feature>
<comment type="caution">
    <text evidence="6">The sequence shown here is derived from an EMBL/GenBank/DDBJ whole genome shotgun (WGS) entry which is preliminary data.</text>
</comment>
<dbReference type="Proteomes" id="UP001500190">
    <property type="component" value="Unassembled WGS sequence"/>
</dbReference>
<accession>A0ABN2E1X7</accession>
<proteinExistence type="predicted"/>
<dbReference type="PROSITE" id="PS50977">
    <property type="entry name" value="HTH_TETR_2"/>
    <property type="match status" value="1"/>
</dbReference>
<dbReference type="Gene3D" id="1.10.357.10">
    <property type="entry name" value="Tetracycline Repressor, domain 2"/>
    <property type="match status" value="1"/>
</dbReference>
<evidence type="ECO:0000313" key="6">
    <source>
        <dbReference type="EMBL" id="GAA1593249.1"/>
    </source>
</evidence>
<evidence type="ECO:0000256" key="1">
    <source>
        <dbReference type="ARBA" id="ARBA00023015"/>
    </source>
</evidence>
<evidence type="ECO:0000313" key="7">
    <source>
        <dbReference type="Proteomes" id="UP001500190"/>
    </source>
</evidence>